<evidence type="ECO:0000313" key="2">
    <source>
        <dbReference type="EMBL" id="CAB4153529.1"/>
    </source>
</evidence>
<gene>
    <name evidence="3" type="ORF">UFOVP1178_10</name>
    <name evidence="1" type="ORF">UFOVP522_16</name>
    <name evidence="2" type="ORF">UFOVP624_5</name>
</gene>
<dbReference type="EMBL" id="LR797124">
    <property type="protein sequence ID" value="CAB4188300.1"/>
    <property type="molecule type" value="Genomic_DNA"/>
</dbReference>
<organism evidence="1">
    <name type="scientific">uncultured Caudovirales phage</name>
    <dbReference type="NCBI Taxonomy" id="2100421"/>
    <lineage>
        <taxon>Viruses</taxon>
        <taxon>Duplodnaviria</taxon>
        <taxon>Heunggongvirae</taxon>
        <taxon>Uroviricota</taxon>
        <taxon>Caudoviricetes</taxon>
        <taxon>Peduoviridae</taxon>
        <taxon>Maltschvirus</taxon>
        <taxon>Maltschvirus maltsch</taxon>
    </lineage>
</organism>
<name>A0A6J5MU81_9CAUD</name>
<dbReference type="EMBL" id="LR796602">
    <property type="protein sequence ID" value="CAB4153529.1"/>
    <property type="molecule type" value="Genomic_DNA"/>
</dbReference>
<reference evidence="1" key="1">
    <citation type="submission" date="2020-04" db="EMBL/GenBank/DDBJ databases">
        <authorList>
            <person name="Chiriac C."/>
            <person name="Salcher M."/>
            <person name="Ghai R."/>
            <person name="Kavagutti S V."/>
        </authorList>
    </citation>
    <scope>NUCLEOTIDE SEQUENCE</scope>
</reference>
<sequence>MRMVVQQYIYDRKGVKVLIIINSPRELLMLEHAYLIAKKYNDELNTTK</sequence>
<proteinExistence type="predicted"/>
<evidence type="ECO:0000313" key="3">
    <source>
        <dbReference type="EMBL" id="CAB4188300.1"/>
    </source>
</evidence>
<evidence type="ECO:0000313" key="1">
    <source>
        <dbReference type="EMBL" id="CAB4148626.1"/>
    </source>
</evidence>
<accession>A0A6J5MU81</accession>
<protein>
    <submittedName>
        <fullName evidence="1">Uncharacterized protein</fullName>
    </submittedName>
</protein>
<dbReference type="EMBL" id="LR796500">
    <property type="protein sequence ID" value="CAB4148626.1"/>
    <property type="molecule type" value="Genomic_DNA"/>
</dbReference>